<dbReference type="InterPro" id="IPR000477">
    <property type="entry name" value="RT_dom"/>
</dbReference>
<keyword evidence="2" id="KW-0695">RNA-directed DNA polymerase</keyword>
<dbReference type="Proteomes" id="UP000075243">
    <property type="component" value="Chromosome 8"/>
</dbReference>
<protein>
    <submittedName>
        <fullName evidence="2">LINE-1 reverse transcriptase isogeny</fullName>
    </submittedName>
</protein>
<dbReference type="InterPro" id="IPR043502">
    <property type="entry name" value="DNA/RNA_pol_sf"/>
</dbReference>
<dbReference type="PANTHER" id="PTHR46890">
    <property type="entry name" value="NON-LTR RETROLELEMENT REVERSE TRANSCRIPTASE-LIKE PROTEIN-RELATED"/>
    <property type="match status" value="1"/>
</dbReference>
<dbReference type="GO" id="GO:0003964">
    <property type="term" value="F:RNA-directed DNA polymerase activity"/>
    <property type="evidence" value="ECO:0007669"/>
    <property type="project" value="UniProtKB-KW"/>
</dbReference>
<dbReference type="PANTHER" id="PTHR46890:SF50">
    <property type="entry name" value="RNA-DIRECTED DNA POLYMERASE, EUKARYOTA, REVERSE TRANSCRIPTASE ZINC-BINDING DOMAIN PROTEIN-RELATED"/>
    <property type="match status" value="1"/>
</dbReference>
<dbReference type="OMA" id="CKEWISL"/>
<gene>
    <name evidence="2" type="ORF">KK1_017660</name>
</gene>
<keyword evidence="2" id="KW-0548">Nucleotidyltransferase</keyword>
<keyword evidence="2" id="KW-0808">Transferase</keyword>
<dbReference type="EMBL" id="CM003610">
    <property type="protein sequence ID" value="KYP63095.1"/>
    <property type="molecule type" value="Genomic_DNA"/>
</dbReference>
<dbReference type="PROSITE" id="PS50878">
    <property type="entry name" value="RT_POL"/>
    <property type="match status" value="1"/>
</dbReference>
<dbReference type="Gramene" id="C.cajan_17151.t">
    <property type="protein sequence ID" value="C.cajan_17151.t.cds1"/>
    <property type="gene ID" value="C.cajan_17151"/>
</dbReference>
<dbReference type="SUPFAM" id="SSF56672">
    <property type="entry name" value="DNA/RNA polymerases"/>
    <property type="match status" value="1"/>
</dbReference>
<dbReference type="AlphaFoldDB" id="A0A151T7V7"/>
<sequence>MYKVLSKVLANRLRKVIGSVISDSQSSFIKGRHILDSILVANEVVEEVKQKKKKCLMFKVDFAKAYDSVNWNFLQHMMLTMGFPPKWCNWIAECLQTSRVSVLVNGSPTEEFSMSKGLRQGDPLTPFLFLIVAEGLNVLFKKASC</sequence>
<dbReference type="STRING" id="3821.A0A151T7V7"/>
<dbReference type="InterPro" id="IPR052343">
    <property type="entry name" value="Retrotransposon-Effector_Assoc"/>
</dbReference>
<feature type="domain" description="Reverse transcriptase" evidence="1">
    <location>
        <begin position="1"/>
        <end position="145"/>
    </location>
</feature>
<evidence type="ECO:0000259" key="1">
    <source>
        <dbReference type="PROSITE" id="PS50878"/>
    </source>
</evidence>
<organism evidence="2 3">
    <name type="scientific">Cajanus cajan</name>
    <name type="common">Pigeon pea</name>
    <name type="synonym">Cajanus indicus</name>
    <dbReference type="NCBI Taxonomy" id="3821"/>
    <lineage>
        <taxon>Eukaryota</taxon>
        <taxon>Viridiplantae</taxon>
        <taxon>Streptophyta</taxon>
        <taxon>Embryophyta</taxon>
        <taxon>Tracheophyta</taxon>
        <taxon>Spermatophyta</taxon>
        <taxon>Magnoliopsida</taxon>
        <taxon>eudicotyledons</taxon>
        <taxon>Gunneridae</taxon>
        <taxon>Pentapetalae</taxon>
        <taxon>rosids</taxon>
        <taxon>fabids</taxon>
        <taxon>Fabales</taxon>
        <taxon>Fabaceae</taxon>
        <taxon>Papilionoideae</taxon>
        <taxon>50 kb inversion clade</taxon>
        <taxon>NPAAA clade</taxon>
        <taxon>indigoferoid/millettioid clade</taxon>
        <taxon>Phaseoleae</taxon>
        <taxon>Cajanus</taxon>
    </lineage>
</organism>
<name>A0A151T7V7_CAJCA</name>
<evidence type="ECO:0000313" key="2">
    <source>
        <dbReference type="EMBL" id="KYP63095.1"/>
    </source>
</evidence>
<keyword evidence="3" id="KW-1185">Reference proteome</keyword>
<proteinExistence type="predicted"/>
<evidence type="ECO:0000313" key="3">
    <source>
        <dbReference type="Proteomes" id="UP000075243"/>
    </source>
</evidence>
<dbReference type="Pfam" id="PF00078">
    <property type="entry name" value="RVT_1"/>
    <property type="match status" value="1"/>
</dbReference>
<reference evidence="2 3" key="1">
    <citation type="journal article" date="2012" name="Nat. Biotechnol.">
        <title>Draft genome sequence of pigeonpea (Cajanus cajan), an orphan legume crop of resource-poor farmers.</title>
        <authorList>
            <person name="Varshney R.K."/>
            <person name="Chen W."/>
            <person name="Li Y."/>
            <person name="Bharti A.K."/>
            <person name="Saxena R.K."/>
            <person name="Schlueter J.A."/>
            <person name="Donoghue M.T."/>
            <person name="Azam S."/>
            <person name="Fan G."/>
            <person name="Whaley A.M."/>
            <person name="Farmer A.D."/>
            <person name="Sheridan J."/>
            <person name="Iwata A."/>
            <person name="Tuteja R."/>
            <person name="Penmetsa R.V."/>
            <person name="Wu W."/>
            <person name="Upadhyaya H.D."/>
            <person name="Yang S.P."/>
            <person name="Shah T."/>
            <person name="Saxena K.B."/>
            <person name="Michael T."/>
            <person name="McCombie W.R."/>
            <person name="Yang B."/>
            <person name="Zhang G."/>
            <person name="Yang H."/>
            <person name="Wang J."/>
            <person name="Spillane C."/>
            <person name="Cook D.R."/>
            <person name="May G.D."/>
            <person name="Xu X."/>
            <person name="Jackson S.A."/>
        </authorList>
    </citation>
    <scope>NUCLEOTIDE SEQUENCE [LARGE SCALE GENOMIC DNA]</scope>
    <source>
        <strain evidence="3">cv. Asha</strain>
    </source>
</reference>
<accession>A0A151T7V7</accession>